<reference evidence="2 3" key="1">
    <citation type="submission" date="2013-04" db="EMBL/GenBank/DDBJ databases">
        <authorList>
            <person name="Weinstock G."/>
            <person name="Sodergren E."/>
            <person name="Lobos E.A."/>
            <person name="Fulton L."/>
            <person name="Fulton R."/>
            <person name="Courtney L."/>
            <person name="Fronick C."/>
            <person name="O'Laughlin M."/>
            <person name="Godfrey J."/>
            <person name="Wilson R.M."/>
            <person name="Miner T."/>
            <person name="Farmer C."/>
            <person name="Delehaunty K."/>
            <person name="Cordes M."/>
            <person name="Minx P."/>
            <person name="Tomlinson C."/>
            <person name="Chen J."/>
            <person name="Wollam A."/>
            <person name="Pepin K.H."/>
            <person name="Palsikar V.B."/>
            <person name="Zhang X."/>
            <person name="Suruliraj S."/>
            <person name="Perna N.T."/>
            <person name="Plunkett G."/>
            <person name="Warren W."/>
            <person name="Mitreva M."/>
            <person name="Mardis E.R."/>
            <person name="Wilson R.K."/>
        </authorList>
    </citation>
    <scope>NUCLEOTIDE SEQUENCE [LARGE SCALE GENOMIC DNA]</scope>
    <source>
        <strain evidence="2 3">DSM 4568</strain>
    </source>
</reference>
<gene>
    <name evidence="2" type="ORF">HMPREF0201_00739</name>
</gene>
<dbReference type="AlphaFoldDB" id="S3K4Z7"/>
<keyword evidence="1" id="KW-0812">Transmembrane</keyword>
<evidence type="ECO:0000256" key="1">
    <source>
        <dbReference type="SAM" id="Phobius"/>
    </source>
</evidence>
<feature type="transmembrane region" description="Helical" evidence="1">
    <location>
        <begin position="15"/>
        <end position="33"/>
    </location>
</feature>
<protein>
    <submittedName>
        <fullName evidence="2">Uncharacterized protein</fullName>
    </submittedName>
</protein>
<dbReference type="PATRIC" id="fig|566551.4.peg.675"/>
<organism evidence="2 3">
    <name type="scientific">Cedecea davisae DSM 4568</name>
    <dbReference type="NCBI Taxonomy" id="566551"/>
    <lineage>
        <taxon>Bacteria</taxon>
        <taxon>Pseudomonadati</taxon>
        <taxon>Pseudomonadota</taxon>
        <taxon>Gammaproteobacteria</taxon>
        <taxon>Enterobacterales</taxon>
        <taxon>Enterobacteriaceae</taxon>
        <taxon>Cedecea</taxon>
    </lineage>
</organism>
<evidence type="ECO:0000313" key="2">
    <source>
        <dbReference type="EMBL" id="EPF20139.1"/>
    </source>
</evidence>
<accession>S3K4Z7</accession>
<dbReference type="HOGENOM" id="CLU_2988198_0_0_6"/>
<dbReference type="Proteomes" id="UP000014585">
    <property type="component" value="Unassembled WGS sequence"/>
</dbReference>
<keyword evidence="1" id="KW-1133">Transmembrane helix</keyword>
<keyword evidence="1" id="KW-0472">Membrane</keyword>
<name>S3K4Z7_9ENTR</name>
<evidence type="ECO:0000313" key="3">
    <source>
        <dbReference type="Proteomes" id="UP000014585"/>
    </source>
</evidence>
<sequence>MSIMSFDERGMSKRFFYFSFYGFFIFMIVILSISQSIRWYAFLLHHQYDFFNFKYNV</sequence>
<comment type="caution">
    <text evidence="2">The sequence shown here is derived from an EMBL/GenBank/DDBJ whole genome shotgun (WGS) entry which is preliminary data.</text>
</comment>
<proteinExistence type="predicted"/>
<dbReference type="EMBL" id="ATDT01000004">
    <property type="protein sequence ID" value="EPF20139.1"/>
    <property type="molecule type" value="Genomic_DNA"/>
</dbReference>